<dbReference type="InterPro" id="IPR050186">
    <property type="entry name" value="TPT_transporter"/>
</dbReference>
<dbReference type="InterPro" id="IPR037185">
    <property type="entry name" value="EmrE-like"/>
</dbReference>
<dbReference type="VEuPathDB" id="PiroplasmaDB:BBBOND_0405160"/>
<reference evidence="8" key="1">
    <citation type="journal article" date="2014" name="Nucleic Acids Res.">
        <title>The evolutionary dynamics of variant antigen genes in Babesia reveal a history of genomic innovation underlying host-parasite interaction.</title>
        <authorList>
            <person name="Jackson A.P."/>
            <person name="Otto T.D."/>
            <person name="Darby A."/>
            <person name="Ramaprasad A."/>
            <person name="Xia D."/>
            <person name="Echaide I.E."/>
            <person name="Farber M."/>
            <person name="Gahlot S."/>
            <person name="Gamble J."/>
            <person name="Gupta D."/>
            <person name="Gupta Y."/>
            <person name="Jackson L."/>
            <person name="Malandrin L."/>
            <person name="Malas T.B."/>
            <person name="Moussa E."/>
            <person name="Nair M."/>
            <person name="Reid A.J."/>
            <person name="Sanders M."/>
            <person name="Sharma J."/>
            <person name="Tracey A."/>
            <person name="Quail M.A."/>
            <person name="Weir W."/>
            <person name="Wastling J.M."/>
            <person name="Hall N."/>
            <person name="Willadsen P."/>
            <person name="Lingelbach K."/>
            <person name="Shiels B."/>
            <person name="Tait A."/>
            <person name="Berriman M."/>
            <person name="Allred D.R."/>
            <person name="Pain A."/>
        </authorList>
    </citation>
    <scope>NUCLEOTIDE SEQUENCE [LARGE SCALE GENOMIC DNA]</scope>
    <source>
        <strain evidence="8">Bond</strain>
    </source>
</reference>
<keyword evidence="2 5" id="KW-0812">Transmembrane</keyword>
<feature type="transmembrane region" description="Helical" evidence="5">
    <location>
        <begin position="118"/>
        <end position="144"/>
    </location>
</feature>
<dbReference type="Proteomes" id="UP000033188">
    <property type="component" value="Chromosome 5"/>
</dbReference>
<feature type="transmembrane region" description="Helical" evidence="5">
    <location>
        <begin position="164"/>
        <end position="184"/>
    </location>
</feature>
<dbReference type="EMBL" id="LK391711">
    <property type="protein sequence ID" value="CDR98031.1"/>
    <property type="molecule type" value="Genomic_DNA"/>
</dbReference>
<dbReference type="PANTHER" id="PTHR11132">
    <property type="entry name" value="SOLUTE CARRIER FAMILY 35"/>
    <property type="match status" value="1"/>
</dbReference>
<dbReference type="KEGG" id="bbig:BBBOND_0405160"/>
<feature type="transmembrane region" description="Helical" evidence="5">
    <location>
        <begin position="191"/>
        <end position="210"/>
    </location>
</feature>
<comment type="subcellular location">
    <subcellularLocation>
        <location evidence="1">Membrane</location>
        <topology evidence="1">Multi-pass membrane protein</topology>
    </subcellularLocation>
</comment>
<dbReference type="AlphaFoldDB" id="A0A061DBF2"/>
<evidence type="ECO:0000313" key="8">
    <source>
        <dbReference type="Proteomes" id="UP000033188"/>
    </source>
</evidence>
<proteinExistence type="predicted"/>
<accession>A0A061DBF2</accession>
<dbReference type="GO" id="GO:0016020">
    <property type="term" value="C:membrane"/>
    <property type="evidence" value="ECO:0007669"/>
    <property type="project" value="UniProtKB-SubCell"/>
</dbReference>
<dbReference type="InterPro" id="IPR004853">
    <property type="entry name" value="Sugar_P_trans_dom"/>
</dbReference>
<dbReference type="GeneID" id="24566572"/>
<feature type="domain" description="Sugar phosphate transporter" evidence="6">
    <location>
        <begin position="47"/>
        <end position="345"/>
    </location>
</feature>
<evidence type="ECO:0000259" key="6">
    <source>
        <dbReference type="Pfam" id="PF03151"/>
    </source>
</evidence>
<dbReference type="SUPFAM" id="SSF103481">
    <property type="entry name" value="Multidrug resistance efflux transporter EmrE"/>
    <property type="match status" value="2"/>
</dbReference>
<keyword evidence="8" id="KW-1185">Reference proteome</keyword>
<evidence type="ECO:0000256" key="5">
    <source>
        <dbReference type="SAM" id="Phobius"/>
    </source>
</evidence>
<dbReference type="Pfam" id="PF03151">
    <property type="entry name" value="TPT"/>
    <property type="match status" value="1"/>
</dbReference>
<gene>
    <name evidence="7" type="ORF">BBBOND_0405160</name>
</gene>
<feature type="transmembrane region" description="Helical" evidence="5">
    <location>
        <begin position="328"/>
        <end position="347"/>
    </location>
</feature>
<dbReference type="OMA" id="SYPLAVW"/>
<feature type="transmembrane region" description="Helical" evidence="5">
    <location>
        <begin position="46"/>
        <end position="64"/>
    </location>
</feature>
<keyword evidence="3 5" id="KW-1133">Transmembrane helix</keyword>
<feature type="transmembrane region" description="Helical" evidence="5">
    <location>
        <begin position="230"/>
        <end position="249"/>
    </location>
</feature>
<name>A0A061DBF2_BABBI</name>
<protein>
    <submittedName>
        <fullName evidence="7">Triose or hexose phosphate/phosphate translocator, putative</fullName>
    </submittedName>
</protein>
<evidence type="ECO:0000256" key="3">
    <source>
        <dbReference type="ARBA" id="ARBA00022989"/>
    </source>
</evidence>
<keyword evidence="4 5" id="KW-0472">Membrane</keyword>
<evidence type="ECO:0000256" key="2">
    <source>
        <dbReference type="ARBA" id="ARBA00022692"/>
    </source>
</evidence>
<evidence type="ECO:0000256" key="1">
    <source>
        <dbReference type="ARBA" id="ARBA00004141"/>
    </source>
</evidence>
<dbReference type="OrthoDB" id="6418713at2759"/>
<sequence>MSESALTIHEVPQVVEINALVEESATKLEHNAAAVEKPNVDWWSHIKLWVAIGVWYGLNIAHIMTSKSLLNVLPLPWSLCSFEFFVGWIFAIVFWGTQFRPMPHFPSITTFAKMFVPLGALTVLLHCGTILSMALGTVSFTTVIKSAEPVATAALSILILKDYLNIYVYLSLIPIVAGVALASAKELDFNVWAFLAALLSNIFEALRTIITKGLKQDDERIGSNLTPTNVYMLFTLVAAVLCLPVALAIESPKWRQVWAESTASMTGGEKAFVVVRFVACGFLYYVYNDCAFYCLGLMNQVTHSVLNTMKRIAVIVVSIIIFKNDVEVLGYVGMGTAIVGGLLYSLAKQGVCMRQKAVTAA</sequence>
<feature type="transmembrane region" description="Helical" evidence="5">
    <location>
        <begin position="76"/>
        <end position="97"/>
    </location>
</feature>
<feature type="transmembrane region" description="Helical" evidence="5">
    <location>
        <begin position="270"/>
        <end position="287"/>
    </location>
</feature>
<evidence type="ECO:0000313" key="7">
    <source>
        <dbReference type="EMBL" id="CDR98031.1"/>
    </source>
</evidence>
<evidence type="ECO:0000256" key="4">
    <source>
        <dbReference type="ARBA" id="ARBA00023136"/>
    </source>
</evidence>
<organism evidence="7 8">
    <name type="scientific">Babesia bigemina</name>
    <dbReference type="NCBI Taxonomy" id="5866"/>
    <lineage>
        <taxon>Eukaryota</taxon>
        <taxon>Sar</taxon>
        <taxon>Alveolata</taxon>
        <taxon>Apicomplexa</taxon>
        <taxon>Aconoidasida</taxon>
        <taxon>Piroplasmida</taxon>
        <taxon>Babesiidae</taxon>
        <taxon>Babesia</taxon>
    </lineage>
</organism>
<dbReference type="RefSeq" id="XP_012770217.1">
    <property type="nucleotide sequence ID" value="XM_012914763.1"/>
</dbReference>